<dbReference type="EMBL" id="JAKRVX010000008">
    <property type="protein sequence ID" value="MCL9818177.1"/>
    <property type="molecule type" value="Genomic_DNA"/>
</dbReference>
<dbReference type="PROSITE" id="PS00170">
    <property type="entry name" value="CSA_PPIASE_1"/>
    <property type="match status" value="1"/>
</dbReference>
<evidence type="ECO:0000313" key="5">
    <source>
        <dbReference type="EMBL" id="MCL9818177.1"/>
    </source>
</evidence>
<keyword evidence="3 5" id="KW-0413">Isomerase</keyword>
<dbReference type="Gene3D" id="2.40.100.10">
    <property type="entry name" value="Cyclophilin-like"/>
    <property type="match status" value="1"/>
</dbReference>
<evidence type="ECO:0000256" key="1">
    <source>
        <dbReference type="ARBA" id="ARBA00013194"/>
    </source>
</evidence>
<dbReference type="PRINTS" id="PR00153">
    <property type="entry name" value="CSAPPISMRASE"/>
</dbReference>
<dbReference type="GO" id="GO:0006457">
    <property type="term" value="P:protein folding"/>
    <property type="evidence" value="ECO:0007669"/>
    <property type="project" value="InterPro"/>
</dbReference>
<reference evidence="5" key="1">
    <citation type="journal article" date="2022" name="Syst. Appl. Microbiol.">
        <title>Natronocalculus amylovorans gen. nov., sp. nov., and Natranaeroarchaeum aerophilus sp. nov., dominant culturable amylolytic natronoarchaea from hypersaline soda lakes in southwestern Siberia.</title>
        <authorList>
            <person name="Sorokin D.Y."/>
            <person name="Elcheninov A.G."/>
            <person name="Khizhniak T.V."/>
            <person name="Koenen M."/>
            <person name="Bale N.J."/>
            <person name="Damste J.S.S."/>
            <person name="Kublanov I.V."/>
        </authorList>
    </citation>
    <scope>NUCLEOTIDE SEQUENCE</scope>
    <source>
        <strain evidence="5">AArc-St2</strain>
    </source>
</reference>
<dbReference type="InterPro" id="IPR029000">
    <property type="entry name" value="Cyclophilin-like_dom_sf"/>
</dbReference>
<name>A0AAE3FZ13_9EURY</name>
<comment type="caution">
    <text evidence="5">The sequence shown here is derived from an EMBL/GenBank/DDBJ whole genome shotgun (WGS) entry which is preliminary data.</text>
</comment>
<dbReference type="PIRSF" id="PIRSF001467">
    <property type="entry name" value="Peptidylpro_ismrse"/>
    <property type="match status" value="1"/>
</dbReference>
<keyword evidence="2" id="KW-0697">Rotamase</keyword>
<dbReference type="CDD" id="cd00317">
    <property type="entry name" value="cyclophilin"/>
    <property type="match status" value="1"/>
</dbReference>
<dbReference type="PANTHER" id="PTHR45625:SF4">
    <property type="entry name" value="PEPTIDYLPROLYL ISOMERASE DOMAIN AND WD REPEAT-CONTAINING PROTEIN 1"/>
    <property type="match status" value="1"/>
</dbReference>
<dbReference type="GO" id="GO:0003755">
    <property type="term" value="F:peptidyl-prolyl cis-trans isomerase activity"/>
    <property type="evidence" value="ECO:0007669"/>
    <property type="project" value="UniProtKB-KW"/>
</dbReference>
<dbReference type="InterPro" id="IPR044666">
    <property type="entry name" value="Cyclophilin_A-like"/>
</dbReference>
<evidence type="ECO:0000313" key="6">
    <source>
        <dbReference type="Proteomes" id="UP001203207"/>
    </source>
</evidence>
<dbReference type="SUPFAM" id="SSF50891">
    <property type="entry name" value="Cyclophilin-like"/>
    <property type="match status" value="1"/>
</dbReference>
<evidence type="ECO:0000256" key="2">
    <source>
        <dbReference type="ARBA" id="ARBA00023110"/>
    </source>
</evidence>
<feature type="domain" description="PPIase cyclophilin-type" evidence="4">
    <location>
        <begin position="1"/>
        <end position="158"/>
    </location>
</feature>
<dbReference type="PROSITE" id="PS50072">
    <property type="entry name" value="CSA_PPIASE_2"/>
    <property type="match status" value="1"/>
</dbReference>
<organism evidence="5 6">
    <name type="scientific">Natronocalculus amylovorans</name>
    <dbReference type="NCBI Taxonomy" id="2917812"/>
    <lineage>
        <taxon>Archaea</taxon>
        <taxon>Methanobacteriati</taxon>
        <taxon>Methanobacteriota</taxon>
        <taxon>Stenosarchaea group</taxon>
        <taxon>Halobacteria</taxon>
        <taxon>Halobacteriales</taxon>
        <taxon>Haloferacaceae</taxon>
        <taxon>Natronocalculus</taxon>
    </lineage>
</organism>
<dbReference type="PANTHER" id="PTHR45625">
    <property type="entry name" value="PEPTIDYL-PROLYL CIS-TRANS ISOMERASE-RELATED"/>
    <property type="match status" value="1"/>
</dbReference>
<gene>
    <name evidence="5" type="ORF">AArcSt2_14640</name>
</gene>
<dbReference type="AlphaFoldDB" id="A0AAE3FZ13"/>
<dbReference type="RefSeq" id="WP_250585735.1">
    <property type="nucleotide sequence ID" value="NZ_JAKRVX010000008.1"/>
</dbReference>
<dbReference type="Pfam" id="PF00160">
    <property type="entry name" value="Pro_isomerase"/>
    <property type="match status" value="1"/>
</dbReference>
<reference evidence="5" key="2">
    <citation type="submission" date="2022-02" db="EMBL/GenBank/DDBJ databases">
        <authorList>
            <person name="Elcheninov A.G."/>
            <person name="Sorokin D.Y."/>
            <person name="Kublanov I.V."/>
        </authorList>
    </citation>
    <scope>NUCLEOTIDE SEQUENCE</scope>
    <source>
        <strain evidence="5">AArc-St2</strain>
    </source>
</reference>
<dbReference type="Proteomes" id="UP001203207">
    <property type="component" value="Unassembled WGS sequence"/>
</dbReference>
<accession>A0AAE3FZ13</accession>
<sequence>MGDISIELYHDRVPNTVNNFVGLATGRQAWIDPETGEEISEEPLYTDVLFHRVIDGFMIQTGDPTGTGRGGPGYRFEDEFHESLRHDGPGVLSMANSGPDTNGSQFFITLGEQPHLDDRHAVFGRVTDGMDVVNNIGSVETDDIDRPREDVFLTAISIE</sequence>
<dbReference type="InterPro" id="IPR020892">
    <property type="entry name" value="Cyclophilin-type_PPIase_CS"/>
</dbReference>
<dbReference type="InterPro" id="IPR024936">
    <property type="entry name" value="Cyclophilin-type_PPIase"/>
</dbReference>
<keyword evidence="6" id="KW-1185">Reference proteome</keyword>
<dbReference type="EC" id="5.2.1.8" evidence="1"/>
<protein>
    <recommendedName>
        <fullName evidence="1">peptidylprolyl isomerase</fullName>
        <ecNumber evidence="1">5.2.1.8</ecNumber>
    </recommendedName>
</protein>
<evidence type="ECO:0000256" key="3">
    <source>
        <dbReference type="ARBA" id="ARBA00023235"/>
    </source>
</evidence>
<dbReference type="InterPro" id="IPR002130">
    <property type="entry name" value="Cyclophilin-type_PPIase_dom"/>
</dbReference>
<evidence type="ECO:0000259" key="4">
    <source>
        <dbReference type="PROSITE" id="PS50072"/>
    </source>
</evidence>
<proteinExistence type="predicted"/>